<accession>A0A1X7T899</accession>
<feature type="domain" description="Integrase core" evidence="1">
    <location>
        <begin position="86"/>
        <end position="249"/>
    </location>
</feature>
<protein>
    <recommendedName>
        <fullName evidence="1">Integrase core domain-containing protein</fullName>
    </recommendedName>
</protein>
<dbReference type="InterPro" id="IPR058913">
    <property type="entry name" value="Integrase_dom_put"/>
</dbReference>
<proteinExistence type="predicted"/>
<dbReference type="OrthoDB" id="5952813at2759"/>
<sequence length="353" mass="40423">MESVPVEIVAELRKNGLTYAEISLKLQQDYPQQRGFSKRSVHRYCKEHNLEKMDDDEVDEVVEQAIYNGDRTNPVPYHASGFGHKLHLDQNEKLVMFGVTHVLAVDGYSGMIVSHVIMPVKNNLLIYEHIYRKSVLTYGLWEQIRVDCGREFFLTLFIQKKLRQQYGSTEIVPYVQTPSTQNLTVERLWPQVNARVNYPLKRILFSMQDRNSIDMTCPTTRYCVSHVVIKLATVGMERFISAWNSHFIAGKGVPLVLSQQRFTTQVQASVVPSTVTATQDYEQQGGSLTHFSEFGIDPLRERHDLIRLRDEHFGVDIGSYETVFTDAVSGSGDLVERALLHFLTLTQRLAQLI</sequence>
<evidence type="ECO:0000259" key="1">
    <source>
        <dbReference type="Pfam" id="PF24764"/>
    </source>
</evidence>
<name>A0A1X7T899_AMPQE</name>
<evidence type="ECO:0000313" key="2">
    <source>
        <dbReference type="EnsemblMetazoa" id="Aqu2.1.10733_001"/>
    </source>
</evidence>
<dbReference type="EnsemblMetazoa" id="Aqu2.1.10733_001">
    <property type="protein sequence ID" value="Aqu2.1.10733_001"/>
    <property type="gene ID" value="Aqu2.1.10733"/>
</dbReference>
<dbReference type="AlphaFoldDB" id="A0A1X7T899"/>
<dbReference type="Pfam" id="PF24764">
    <property type="entry name" value="rva_4"/>
    <property type="match status" value="1"/>
</dbReference>
<dbReference type="InParanoid" id="A0A1X7T899"/>
<organism evidence="2">
    <name type="scientific">Amphimedon queenslandica</name>
    <name type="common">Sponge</name>
    <dbReference type="NCBI Taxonomy" id="400682"/>
    <lineage>
        <taxon>Eukaryota</taxon>
        <taxon>Metazoa</taxon>
        <taxon>Porifera</taxon>
        <taxon>Demospongiae</taxon>
        <taxon>Heteroscleromorpha</taxon>
        <taxon>Haplosclerida</taxon>
        <taxon>Niphatidae</taxon>
        <taxon>Amphimedon</taxon>
    </lineage>
</organism>
<reference evidence="2" key="1">
    <citation type="submission" date="2017-05" db="UniProtKB">
        <authorList>
            <consortium name="EnsemblMetazoa"/>
        </authorList>
    </citation>
    <scope>IDENTIFICATION</scope>
</reference>
<dbReference type="PANTHER" id="PTHR46791">
    <property type="entry name" value="EXPRESSED PROTEIN"/>
    <property type="match status" value="1"/>
</dbReference>